<keyword evidence="2 12" id="KW-0547">Nucleotide-binding</keyword>
<evidence type="ECO:0000256" key="6">
    <source>
        <dbReference type="ARBA" id="ARBA00023125"/>
    </source>
</evidence>
<comment type="caution">
    <text evidence="14">The sequence shown here is derived from an EMBL/GenBank/DDBJ whole genome shotgun (WGS) entry which is preliminary data.</text>
</comment>
<dbReference type="PANTHER" id="PTHR11070">
    <property type="entry name" value="UVRD / RECB / PCRA DNA HELICASE FAMILY MEMBER"/>
    <property type="match status" value="1"/>
</dbReference>
<dbReference type="PANTHER" id="PTHR11070:SF2">
    <property type="entry name" value="ATP-DEPENDENT DNA HELICASE SRS2"/>
    <property type="match status" value="1"/>
</dbReference>
<keyword evidence="7" id="KW-0413">Isomerase</keyword>
<accession>A0A179BNH4</accession>
<dbReference type="Proteomes" id="UP000078302">
    <property type="component" value="Unassembled WGS sequence"/>
</dbReference>
<evidence type="ECO:0000256" key="10">
    <source>
        <dbReference type="ARBA" id="ARBA00034923"/>
    </source>
</evidence>
<sequence length="697" mass="76201">MGKYEESVGLLLGNLSEAQRPAAIDEGHTVIVAGPGSGKTTTMVAKAVYLADKYGPENIAMVTFTRNATAEMRARVSSVIGKSAMDAMQISTLHVAMSGTLPNDSRTRNRKRLKPGEAASMLYSVIGAQAKNRHFCKKEDVANAVTRLRSRYPQPLEPLSDSPIDALAFDVLLAYQEILHKQSLGDMDQMLKESVESLQSGASRPLARRFLIVDEYQDTDETQHEWVKIHAASGLMTTIVGDDDQSIYAFRGSIGYRSMTDFMDSFEHRRYDVTTTYRTAPLIMGAALQMVGHNKERLEKRVMSGADVGPGVVELRIYAKGCAYLAKRLAPDGTGYYDLASGDSVTDGFDGELPSGSDLDALGDVYAPGGTSAAILEACGAVDRISTLMRYGGGSGAILAKTNFQLGALEARAREIGVAFYRSGAGSFLDKNYVAETVALIRMGYEPPSPRNVSMVLSLLNFSAHNSAIVIKAMSDYGNACDPFSFLFDSNLFSRLDSLDDATKLRALRDRLEAWADIAITRGRCLTRQMSEEISGHIMGLSDFIISMQNDRGARSRHIAFMCDFIANRVDGALAERVRKAQFIFGRDPSKSGPGKDDLYLGTIHSAKGMEFDYVWMLRCNESPDDSEGVQNGLLPGDSGIEESRRVSYVGMTRAKSHLFMSAVCTSRQKTLSRMVFECLKPSQPRRGLQAVAELQK</sequence>
<dbReference type="EC" id="5.6.2.4" evidence="9"/>
<dbReference type="AlphaFoldDB" id="A0A179BNH4"/>
<dbReference type="Pfam" id="PF00580">
    <property type="entry name" value="UvrD-helicase"/>
    <property type="match status" value="1"/>
</dbReference>
<evidence type="ECO:0000256" key="11">
    <source>
        <dbReference type="ARBA" id="ARBA00048988"/>
    </source>
</evidence>
<feature type="domain" description="UvrD-like helicase ATP-binding" evidence="13">
    <location>
        <begin position="12"/>
        <end position="280"/>
    </location>
</feature>
<dbReference type="InterPro" id="IPR000212">
    <property type="entry name" value="DNA_helicase_UvrD/REP"/>
</dbReference>
<dbReference type="GO" id="GO:0000725">
    <property type="term" value="P:recombinational repair"/>
    <property type="evidence" value="ECO:0007669"/>
    <property type="project" value="TreeGrafter"/>
</dbReference>
<evidence type="ECO:0000259" key="13">
    <source>
        <dbReference type="PROSITE" id="PS51198"/>
    </source>
</evidence>
<dbReference type="GO" id="GO:0003677">
    <property type="term" value="F:DNA binding"/>
    <property type="evidence" value="ECO:0007669"/>
    <property type="project" value="UniProtKB-KW"/>
</dbReference>
<dbReference type="Gene3D" id="3.40.50.300">
    <property type="entry name" value="P-loop containing nucleotide triphosphate hydrolases"/>
    <property type="match status" value="2"/>
</dbReference>
<gene>
    <name evidence="14" type="ORF">A4H96_00825</name>
</gene>
<dbReference type="GO" id="GO:0016887">
    <property type="term" value="F:ATP hydrolysis activity"/>
    <property type="evidence" value="ECO:0007669"/>
    <property type="project" value="RHEA"/>
</dbReference>
<name>A0A179BNH4_ACIFR</name>
<proteinExistence type="inferred from homology"/>
<keyword evidence="4 12" id="KW-0347">Helicase</keyword>
<evidence type="ECO:0000256" key="1">
    <source>
        <dbReference type="ARBA" id="ARBA00009922"/>
    </source>
</evidence>
<reference evidence="14 15" key="1">
    <citation type="submission" date="2016-04" db="EMBL/GenBank/DDBJ databases">
        <title>Acidithiobacillus ferrooxidans genome sequencing and assembly.</title>
        <authorList>
            <person name="Zhou Z."/>
        </authorList>
    </citation>
    <scope>NUCLEOTIDE SEQUENCE [LARGE SCALE GENOMIC DNA]</scope>
    <source>
        <strain evidence="14 15">BY0502</strain>
    </source>
</reference>
<dbReference type="Pfam" id="PF13361">
    <property type="entry name" value="UvrD_C"/>
    <property type="match status" value="1"/>
</dbReference>
<dbReference type="InterPro" id="IPR027417">
    <property type="entry name" value="P-loop_NTPase"/>
</dbReference>
<organism evidence="14 15">
    <name type="scientific">Acidithiobacillus ferrooxidans</name>
    <name type="common">Thiobacillus ferrooxidans</name>
    <dbReference type="NCBI Taxonomy" id="920"/>
    <lineage>
        <taxon>Bacteria</taxon>
        <taxon>Pseudomonadati</taxon>
        <taxon>Pseudomonadota</taxon>
        <taxon>Acidithiobacillia</taxon>
        <taxon>Acidithiobacillales</taxon>
        <taxon>Acidithiobacillaceae</taxon>
        <taxon>Acidithiobacillus</taxon>
    </lineage>
</organism>
<evidence type="ECO:0000256" key="2">
    <source>
        <dbReference type="ARBA" id="ARBA00022741"/>
    </source>
</evidence>
<keyword evidence="5 12" id="KW-0067">ATP-binding</keyword>
<comment type="similarity">
    <text evidence="1">Belongs to the helicase family. UvrD subfamily.</text>
</comment>
<dbReference type="OrthoDB" id="5905204at2"/>
<evidence type="ECO:0000256" key="4">
    <source>
        <dbReference type="ARBA" id="ARBA00022806"/>
    </source>
</evidence>
<dbReference type="CDD" id="cd17932">
    <property type="entry name" value="DEXQc_UvrD"/>
    <property type="match status" value="1"/>
</dbReference>
<comment type="catalytic activity">
    <reaction evidence="11">
        <text>ATP + H2O = ADP + phosphate + H(+)</text>
        <dbReference type="Rhea" id="RHEA:13065"/>
        <dbReference type="ChEBI" id="CHEBI:15377"/>
        <dbReference type="ChEBI" id="CHEBI:15378"/>
        <dbReference type="ChEBI" id="CHEBI:30616"/>
        <dbReference type="ChEBI" id="CHEBI:43474"/>
        <dbReference type="ChEBI" id="CHEBI:456216"/>
        <dbReference type="EC" id="5.6.2.4"/>
    </reaction>
</comment>
<evidence type="ECO:0000256" key="12">
    <source>
        <dbReference type="PROSITE-ProRule" id="PRU00560"/>
    </source>
</evidence>
<evidence type="ECO:0000256" key="3">
    <source>
        <dbReference type="ARBA" id="ARBA00022801"/>
    </source>
</evidence>
<feature type="binding site" evidence="12">
    <location>
        <begin position="33"/>
        <end position="40"/>
    </location>
    <ligand>
        <name>ATP</name>
        <dbReference type="ChEBI" id="CHEBI:30616"/>
    </ligand>
</feature>
<dbReference type="InterPro" id="IPR013986">
    <property type="entry name" value="DExx_box_DNA_helicase_dom_sf"/>
</dbReference>
<evidence type="ECO:0000256" key="5">
    <source>
        <dbReference type="ARBA" id="ARBA00022840"/>
    </source>
</evidence>
<protein>
    <recommendedName>
        <fullName evidence="9">DNA 3'-5' helicase</fullName>
        <ecNumber evidence="9">5.6.2.4</ecNumber>
    </recommendedName>
    <alternativeName>
        <fullName evidence="10">DNA 3'-5' helicase II</fullName>
    </alternativeName>
</protein>
<dbReference type="EMBL" id="LVXZ01000012">
    <property type="protein sequence ID" value="OAP93317.1"/>
    <property type="molecule type" value="Genomic_DNA"/>
</dbReference>
<keyword evidence="6" id="KW-0238">DNA-binding</keyword>
<dbReference type="GO" id="GO:0043138">
    <property type="term" value="F:3'-5' DNA helicase activity"/>
    <property type="evidence" value="ECO:0007669"/>
    <property type="project" value="UniProtKB-EC"/>
</dbReference>
<evidence type="ECO:0000313" key="15">
    <source>
        <dbReference type="Proteomes" id="UP000078302"/>
    </source>
</evidence>
<dbReference type="GO" id="GO:0005524">
    <property type="term" value="F:ATP binding"/>
    <property type="evidence" value="ECO:0007669"/>
    <property type="project" value="UniProtKB-UniRule"/>
</dbReference>
<keyword evidence="3 12" id="KW-0378">Hydrolase</keyword>
<dbReference type="RefSeq" id="WP_064217818.1">
    <property type="nucleotide sequence ID" value="NZ_LVXZ01000012.1"/>
</dbReference>
<keyword evidence="15" id="KW-1185">Reference proteome</keyword>
<dbReference type="PROSITE" id="PS51198">
    <property type="entry name" value="UVRD_HELICASE_ATP_BIND"/>
    <property type="match status" value="1"/>
</dbReference>
<evidence type="ECO:0000313" key="14">
    <source>
        <dbReference type="EMBL" id="OAP93317.1"/>
    </source>
</evidence>
<comment type="catalytic activity">
    <reaction evidence="8">
        <text>Couples ATP hydrolysis with the unwinding of duplex DNA by translocating in the 3'-5' direction.</text>
        <dbReference type="EC" id="5.6.2.4"/>
    </reaction>
</comment>
<dbReference type="SUPFAM" id="SSF52540">
    <property type="entry name" value="P-loop containing nucleoside triphosphate hydrolases"/>
    <property type="match status" value="1"/>
</dbReference>
<dbReference type="Gene3D" id="1.10.10.160">
    <property type="match status" value="1"/>
</dbReference>
<dbReference type="InterPro" id="IPR014017">
    <property type="entry name" value="DNA_helicase_UvrD-like_C"/>
</dbReference>
<evidence type="ECO:0000256" key="8">
    <source>
        <dbReference type="ARBA" id="ARBA00034617"/>
    </source>
</evidence>
<dbReference type="InterPro" id="IPR014016">
    <property type="entry name" value="UvrD-like_ATP-bd"/>
</dbReference>
<evidence type="ECO:0000256" key="7">
    <source>
        <dbReference type="ARBA" id="ARBA00023235"/>
    </source>
</evidence>
<evidence type="ECO:0000256" key="9">
    <source>
        <dbReference type="ARBA" id="ARBA00034808"/>
    </source>
</evidence>
<dbReference type="Gene3D" id="1.10.486.10">
    <property type="entry name" value="PCRA, domain 4"/>
    <property type="match status" value="1"/>
</dbReference>